<dbReference type="Gene3D" id="3.40.50.880">
    <property type="match status" value="1"/>
</dbReference>
<gene>
    <name evidence="5" type="ORF">H4W81_002213</name>
</gene>
<keyword evidence="5" id="KW-0315">Glutamine amidotransferase</keyword>
<dbReference type="InterPro" id="IPR022409">
    <property type="entry name" value="PKD/Chitinase_dom"/>
</dbReference>
<feature type="signal peptide" evidence="2">
    <location>
        <begin position="1"/>
        <end position="30"/>
    </location>
</feature>
<dbReference type="CDD" id="cd00146">
    <property type="entry name" value="PKD"/>
    <property type="match status" value="1"/>
</dbReference>
<dbReference type="Pfam" id="PF18911">
    <property type="entry name" value="PKD_4"/>
    <property type="match status" value="1"/>
</dbReference>
<dbReference type="Pfam" id="PF06439">
    <property type="entry name" value="3keto-disac_hyd"/>
    <property type="match status" value="1"/>
</dbReference>
<sequence length="1717" mass="181228">MSVRTPRWLAQTCALLLALSGTVTFTVAGAAPAQAHAVIDPADYQRVELAKGVAEMGEPMTMAVLPDLSVLHTSRDGTLRRTDARGETAVAGTLPVYTHDEEGLQGIAVDPQFATNRTIYLYYAPKLSTPAGDAPATGTDWSAWQGVNRLSRFTLKPDWSLDRASEKTVLEVPADRGLCCHVGGDMDFDAQGNLYLSTGDDTNPFDSAGFAPIDERTNRNPAYDAQRTSANTNDLRGKILRIKVNPADGTYTVPAGNLFPPGTEKARPEIYAMGFRNPFRMSVDRATGVVYVGDYGPDAGSTDPNRGPSGQVEFNKVDKPGNYGWPYCTGTNTPVETYNEYTFPSGPSGATYDCAGGPANNSFRNTGLPKLPAALPAWIRYGGDAGSPPEFGSGSESPMGGPVYRYDAGLNSAVKFPQELDGNFFAGEFGRRWIKAIHVADGAIANFPWTGTQVMDLTFGPDGALYVLDYGSGYFGGDANSALYRYEYIKGRDRSPIAVAKADRTSGKAPLTVAFSSAGSTDPEGQAITYAWDFGDGGSSTEANPTHTYTAEGTFSATLTVRDPGGNTGTASVVITSGNTAPTVTIDLPDEGTLFDWGDSVPYDVRVTDPEDGTADCAKVRMTYVLGHDSHGHEITAKDGCEGELTIPVDGEHDDAANIFAVFDAAYTDKGGLTTHTQHILQPRHRQAEHYATMQGVSQINKATAHGGKTVGNVHNGDWISFRPYRLDGAKSIRARVSSGGVGGFLEVRTGSATGPLLGRAAVPVTGGWETFVEVSAPLENAPAASGALYLVFTGGSGALFDLDDFTLSKEPATGGPVIGAIRGPGGACVDVAGGNSADGTKVQLYACNGTAAQTWQFDGATIKALGKCLDVAGGVNADGTKVQLYTCNGTPAQSWTVAGEQIKVYGTRCLDGADPAQLVIRACDGSANQRFATPAPPQAGDLMIFSRTAGFRHDSIDAGIQAVKDLGFKVTATEDPAAFTADNLARFKAVVFLNTTGDVLDAAQQAAFEAYIKGGGGYAGIHAAADTEYDWPFYGDLVGAWFASHPAIQKAKVKVTDRAHPSTAHLSPVWERTDEWYNYRTNARTHAHVLATLDETSYSGGSMGGDHPIAWCKPYEKGRSFYTGGGHTKESFAEPDFRKHLKGGLDYAMGAAHADCRPESGYTPLTTGWEQAGPGRFVQAPDGTLTSEGGMGLYWYKAQQFTQGYSLKLDWKMAGDDNSGVFIGFPASTDPWSAVNNGYEIQIDATDAPEKTTGAVYGFKSADLAARDKALNPPGQWNTFEIRVEGERVRVFLNGVQVNDYTNTDPNRSLKDGHIGLQNHGAGDEVSFRDIRVKELGPPTGDTVVQAENWSQAGGVQTYPHGPAHGGTVLGFVNPGDWAAYDGVDLTGVTAFKARVAAPSPTGGFEIRTGSPSGPVLGSVTVPATGGWESYADVSTALTGVPSGTAKLYLTFNGADFDVDDFTLVRGPKDTAAPVTTAKLSSAAGPSGWHTGPVTLTLTAADEGSGVAGTEYRLGEEWRPYTAPVEVKADGAHTVAFRSQDKAGNKEEAKEIAFRIDATAPTLTVGELAAAYGDSAQITPTATAEDAGSGLDGAAQATLDGERVDLGEPIDLHPLALGEHTVRVTAKDKAGNTGEKVVTFTVTTSYADVRALIERFELEQGERAPLLALLKAAEQTPSVASVTILEQFRKKAESVADAAARAVLQRDADALIADRR</sequence>
<dbReference type="PANTHER" id="PTHR40469:SF2">
    <property type="entry name" value="GALACTOSE-BINDING DOMAIN-LIKE SUPERFAMILY PROTEIN"/>
    <property type="match status" value="1"/>
</dbReference>
<evidence type="ECO:0000259" key="4">
    <source>
        <dbReference type="PROSITE" id="PS51175"/>
    </source>
</evidence>
<dbReference type="InterPro" id="IPR006584">
    <property type="entry name" value="Cellulose-bd_IV"/>
</dbReference>
<dbReference type="Gene3D" id="2.120.10.30">
    <property type="entry name" value="TolB, C-terminal domain"/>
    <property type="match status" value="1"/>
</dbReference>
<comment type="caution">
    <text evidence="5">The sequence shown here is derived from an EMBL/GenBank/DDBJ whole genome shotgun (WGS) entry which is preliminary data.</text>
</comment>
<dbReference type="RefSeq" id="WP_192774713.1">
    <property type="nucleotide sequence ID" value="NZ_BAAASY010000001.1"/>
</dbReference>
<dbReference type="SUPFAM" id="SSF50952">
    <property type="entry name" value="Soluble quinoprotein glucose dehydrogenase"/>
    <property type="match status" value="1"/>
</dbReference>
<dbReference type="PROSITE" id="PS51175">
    <property type="entry name" value="CBM6"/>
    <property type="match status" value="2"/>
</dbReference>
<dbReference type="Gene3D" id="2.60.40.10">
    <property type="entry name" value="Immunoglobulins"/>
    <property type="match status" value="2"/>
</dbReference>
<name>A0ABR9KBQ9_9ACTN</name>
<evidence type="ECO:0000256" key="2">
    <source>
        <dbReference type="SAM" id="SignalP"/>
    </source>
</evidence>
<dbReference type="InterPro" id="IPR029010">
    <property type="entry name" value="ThuA-like"/>
</dbReference>
<feature type="domain" description="PKD" evidence="3">
    <location>
        <begin position="496"/>
        <end position="576"/>
    </location>
</feature>
<dbReference type="Gene3D" id="3.30.1920.20">
    <property type="match status" value="1"/>
</dbReference>
<dbReference type="InterPro" id="IPR012938">
    <property type="entry name" value="Glc/Sorbosone_DH"/>
</dbReference>
<protein>
    <submittedName>
        <fullName evidence="5">Glucose/arabinose dehydrogenase/type 1 glutamine amidotransferase</fullName>
    </submittedName>
</protein>
<evidence type="ECO:0000313" key="6">
    <source>
        <dbReference type="Proteomes" id="UP000661607"/>
    </source>
</evidence>
<dbReference type="Pfam" id="PF07995">
    <property type="entry name" value="GSDH"/>
    <property type="match status" value="1"/>
</dbReference>
<dbReference type="Gene3D" id="2.80.10.50">
    <property type="match status" value="1"/>
</dbReference>
<dbReference type="InterPro" id="IPR005084">
    <property type="entry name" value="CBM6"/>
</dbReference>
<evidence type="ECO:0000256" key="1">
    <source>
        <dbReference type="ARBA" id="ARBA00022729"/>
    </source>
</evidence>
<dbReference type="Gene3D" id="2.60.120.260">
    <property type="entry name" value="Galactose-binding domain-like"/>
    <property type="match status" value="2"/>
</dbReference>
<dbReference type="SUPFAM" id="SSF49299">
    <property type="entry name" value="PKD domain"/>
    <property type="match status" value="1"/>
</dbReference>
<organism evidence="5 6">
    <name type="scientific">Nonomuraea africana</name>
    <dbReference type="NCBI Taxonomy" id="46171"/>
    <lineage>
        <taxon>Bacteria</taxon>
        <taxon>Bacillati</taxon>
        <taxon>Actinomycetota</taxon>
        <taxon>Actinomycetes</taxon>
        <taxon>Streptosporangiales</taxon>
        <taxon>Streptosporangiaceae</taxon>
        <taxon>Nonomuraea</taxon>
    </lineage>
</organism>
<dbReference type="InterPro" id="IPR008979">
    <property type="entry name" value="Galactose-bd-like_sf"/>
</dbReference>
<dbReference type="InterPro" id="IPR013783">
    <property type="entry name" value="Ig-like_fold"/>
</dbReference>
<dbReference type="InterPro" id="IPR011042">
    <property type="entry name" value="6-blade_b-propeller_TolB-like"/>
</dbReference>
<dbReference type="PROSITE" id="PS50093">
    <property type="entry name" value="PKD"/>
    <property type="match status" value="1"/>
</dbReference>
<dbReference type="NCBIfam" id="NF047446">
    <property type="entry name" value="barrel_OmpL47"/>
    <property type="match status" value="1"/>
</dbReference>
<reference evidence="5 6" key="1">
    <citation type="submission" date="2020-10" db="EMBL/GenBank/DDBJ databases">
        <title>Sequencing the genomes of 1000 actinobacteria strains.</title>
        <authorList>
            <person name="Klenk H.-P."/>
        </authorList>
    </citation>
    <scope>NUCLEOTIDE SEQUENCE [LARGE SCALE GENOMIC DNA]</scope>
    <source>
        <strain evidence="5 6">DSM 43748</strain>
    </source>
</reference>
<feature type="chain" id="PRO_5047288681" evidence="2">
    <location>
        <begin position="31"/>
        <end position="1717"/>
    </location>
</feature>
<dbReference type="SMART" id="SM00458">
    <property type="entry name" value="RICIN"/>
    <property type="match status" value="1"/>
</dbReference>
<dbReference type="InterPro" id="IPR010496">
    <property type="entry name" value="AL/BT2_dom"/>
</dbReference>
<dbReference type="InterPro" id="IPR000601">
    <property type="entry name" value="PKD_dom"/>
</dbReference>
<dbReference type="SUPFAM" id="SSF50370">
    <property type="entry name" value="Ricin B-like lectins"/>
    <property type="match status" value="1"/>
</dbReference>
<keyword evidence="6" id="KW-1185">Reference proteome</keyword>
<dbReference type="SMART" id="SM00606">
    <property type="entry name" value="CBD_IV"/>
    <property type="match status" value="2"/>
</dbReference>
<keyword evidence="1 2" id="KW-0732">Signal</keyword>
<dbReference type="Gene3D" id="2.60.120.560">
    <property type="entry name" value="Exo-inulinase, domain 1"/>
    <property type="match status" value="1"/>
</dbReference>
<accession>A0ABR9KBQ9</accession>
<dbReference type="Pfam" id="PF06283">
    <property type="entry name" value="ThuA"/>
    <property type="match status" value="1"/>
</dbReference>
<dbReference type="PANTHER" id="PTHR40469">
    <property type="entry name" value="SECRETED GLYCOSYL HYDROLASE"/>
    <property type="match status" value="1"/>
</dbReference>
<dbReference type="InterPro" id="IPR035986">
    <property type="entry name" value="PKD_dom_sf"/>
</dbReference>
<dbReference type="SUPFAM" id="SSF52317">
    <property type="entry name" value="Class I glutamine amidotransferase-like"/>
    <property type="match status" value="1"/>
</dbReference>
<dbReference type="InterPro" id="IPR058094">
    <property type="entry name" value="Ig-like_OmpL47-like"/>
</dbReference>
<dbReference type="InterPro" id="IPR029062">
    <property type="entry name" value="Class_I_gatase-like"/>
</dbReference>
<dbReference type="CDD" id="cd04084">
    <property type="entry name" value="CBM6_xylanase-like"/>
    <property type="match status" value="2"/>
</dbReference>
<feature type="domain" description="CBM6" evidence="4">
    <location>
        <begin position="1344"/>
        <end position="1466"/>
    </location>
</feature>
<evidence type="ECO:0000259" key="3">
    <source>
        <dbReference type="PROSITE" id="PS50093"/>
    </source>
</evidence>
<dbReference type="Pfam" id="PF03422">
    <property type="entry name" value="CBM_6"/>
    <property type="match status" value="2"/>
</dbReference>
<dbReference type="InterPro" id="IPR035992">
    <property type="entry name" value="Ricin_B-like_lectins"/>
</dbReference>
<dbReference type="InterPro" id="IPR000772">
    <property type="entry name" value="Ricin_B_lectin"/>
</dbReference>
<dbReference type="Pfam" id="PF00652">
    <property type="entry name" value="Ricin_B_lectin"/>
    <property type="match status" value="1"/>
</dbReference>
<feature type="domain" description="CBM6" evidence="4">
    <location>
        <begin position="684"/>
        <end position="809"/>
    </location>
</feature>
<evidence type="ECO:0000313" key="5">
    <source>
        <dbReference type="EMBL" id="MBE1559434.1"/>
    </source>
</evidence>
<dbReference type="SUPFAM" id="SSF49785">
    <property type="entry name" value="Galactose-binding domain-like"/>
    <property type="match status" value="2"/>
</dbReference>
<dbReference type="SMART" id="SM00089">
    <property type="entry name" value="PKD"/>
    <property type="match status" value="1"/>
</dbReference>
<dbReference type="Proteomes" id="UP000661607">
    <property type="component" value="Unassembled WGS sequence"/>
</dbReference>
<proteinExistence type="predicted"/>
<dbReference type="EMBL" id="JADBEF010000001">
    <property type="protein sequence ID" value="MBE1559434.1"/>
    <property type="molecule type" value="Genomic_DNA"/>
</dbReference>
<dbReference type="PROSITE" id="PS50231">
    <property type="entry name" value="RICIN_B_LECTIN"/>
    <property type="match status" value="1"/>
</dbReference>
<dbReference type="InterPro" id="IPR011041">
    <property type="entry name" value="Quinoprot_gluc/sorb_DH_b-prop"/>
</dbReference>